<comment type="catalytic activity">
    <reaction evidence="8">
        <text>L-threonyl-[protein] + ATP = O-phospho-L-threonyl-[protein] + ADP + H(+)</text>
        <dbReference type="Rhea" id="RHEA:46608"/>
        <dbReference type="Rhea" id="RHEA-COMP:11060"/>
        <dbReference type="Rhea" id="RHEA-COMP:11605"/>
        <dbReference type="ChEBI" id="CHEBI:15378"/>
        <dbReference type="ChEBI" id="CHEBI:30013"/>
        <dbReference type="ChEBI" id="CHEBI:30616"/>
        <dbReference type="ChEBI" id="CHEBI:61977"/>
        <dbReference type="ChEBI" id="CHEBI:456216"/>
        <dbReference type="EC" id="2.7.11.1"/>
    </reaction>
</comment>
<evidence type="ECO:0000256" key="2">
    <source>
        <dbReference type="ARBA" id="ARBA00012513"/>
    </source>
</evidence>
<sequence>MFDPLLWVLHHFVIHYAGQTTQGDTDDDDGDYFDQTFDYNPKSKKADRLLQKSRSMDRHWSLQESDISDESDAFSYTGSKSKKAGRLLQRLGSMDQYGPLQENDISDESDASSSMRSKSKNRRKGSVGKKSPSKPSSQQQSQPGSQPSTLHDSSQSDEMPLPVRVERLEVESYYQSQNPDQYNAFVESETMYFESEYFIRKELGERRFGTVYLAIKKSKGIKVTCKSIPKQNVYQYALESTPPPRCNLRNPLVGSEEQSVAQCMSPRPPTLYVAHEAVIQMYLSRPGHENPYVLRVLDYITLQDKFMLITDYFDGSWMNLLTYINEKIRLGIDEVRIIIKEVINAVINLKQRGVFHNELHVGNVLYNLETGSVKLTNFGATKVPPGWEERKFLQSLDLPLPTVPEYEAGLSELRGIQRIGWLLFRLLTGKYLDKDAFNYGEFMRETILPDPDPAQSELKEKAIHLVDILVGRDPKQIPSFEAILKHPFFD</sequence>
<dbReference type="PROSITE" id="PS50011">
    <property type="entry name" value="PROTEIN_KINASE_DOM"/>
    <property type="match status" value="1"/>
</dbReference>
<evidence type="ECO:0000256" key="8">
    <source>
        <dbReference type="ARBA" id="ARBA00047899"/>
    </source>
</evidence>
<gene>
    <name evidence="13" type="ORF">BASA50_004358</name>
</gene>
<evidence type="ECO:0000256" key="5">
    <source>
        <dbReference type="ARBA" id="ARBA00022741"/>
    </source>
</evidence>
<evidence type="ECO:0000256" key="3">
    <source>
        <dbReference type="ARBA" id="ARBA00022527"/>
    </source>
</evidence>
<dbReference type="PANTHER" id="PTHR22984:SF25">
    <property type="entry name" value="PROTEIN KINASE DOMAIN-CONTAINING PROTEIN"/>
    <property type="match status" value="1"/>
</dbReference>
<accession>A0ABQ8FFJ0</accession>
<comment type="catalytic activity">
    <reaction evidence="9">
        <text>L-seryl-[protein] + ATP = O-phospho-L-seryl-[protein] + ADP + H(+)</text>
        <dbReference type="Rhea" id="RHEA:17989"/>
        <dbReference type="Rhea" id="RHEA-COMP:9863"/>
        <dbReference type="Rhea" id="RHEA-COMP:11604"/>
        <dbReference type="ChEBI" id="CHEBI:15378"/>
        <dbReference type="ChEBI" id="CHEBI:29999"/>
        <dbReference type="ChEBI" id="CHEBI:30616"/>
        <dbReference type="ChEBI" id="CHEBI:83421"/>
        <dbReference type="ChEBI" id="CHEBI:456216"/>
        <dbReference type="EC" id="2.7.11.1"/>
    </reaction>
</comment>
<organism evidence="13 14">
    <name type="scientific">Batrachochytrium salamandrivorans</name>
    <dbReference type="NCBI Taxonomy" id="1357716"/>
    <lineage>
        <taxon>Eukaryota</taxon>
        <taxon>Fungi</taxon>
        <taxon>Fungi incertae sedis</taxon>
        <taxon>Chytridiomycota</taxon>
        <taxon>Chytridiomycota incertae sedis</taxon>
        <taxon>Chytridiomycetes</taxon>
        <taxon>Rhizophydiales</taxon>
        <taxon>Rhizophydiales incertae sedis</taxon>
        <taxon>Batrachochytrium</taxon>
    </lineage>
</organism>
<evidence type="ECO:0000256" key="4">
    <source>
        <dbReference type="ARBA" id="ARBA00022679"/>
    </source>
</evidence>
<keyword evidence="11" id="KW-0732">Signal</keyword>
<evidence type="ECO:0000256" key="7">
    <source>
        <dbReference type="ARBA" id="ARBA00022840"/>
    </source>
</evidence>
<feature type="region of interest" description="Disordered" evidence="10">
    <location>
        <begin position="97"/>
        <end position="158"/>
    </location>
</feature>
<dbReference type="InterPro" id="IPR011009">
    <property type="entry name" value="Kinase-like_dom_sf"/>
</dbReference>
<evidence type="ECO:0000256" key="9">
    <source>
        <dbReference type="ARBA" id="ARBA00048679"/>
    </source>
</evidence>
<keyword evidence="5" id="KW-0547">Nucleotide-binding</keyword>
<feature type="signal peptide" evidence="11">
    <location>
        <begin position="1"/>
        <end position="23"/>
    </location>
</feature>
<name>A0ABQ8FFJ0_9FUNG</name>
<keyword evidence="3" id="KW-0723">Serine/threonine-protein kinase</keyword>
<dbReference type="InterPro" id="IPR051138">
    <property type="entry name" value="PIM_Ser/Thr_kinase"/>
</dbReference>
<dbReference type="SUPFAM" id="SSF56112">
    <property type="entry name" value="Protein kinase-like (PK-like)"/>
    <property type="match status" value="1"/>
</dbReference>
<dbReference type="EC" id="2.7.11.1" evidence="2"/>
<keyword evidence="6" id="KW-0418">Kinase</keyword>
<keyword evidence="7" id="KW-0067">ATP-binding</keyword>
<evidence type="ECO:0000256" key="11">
    <source>
        <dbReference type="SAM" id="SignalP"/>
    </source>
</evidence>
<evidence type="ECO:0000256" key="6">
    <source>
        <dbReference type="ARBA" id="ARBA00022777"/>
    </source>
</evidence>
<feature type="domain" description="Protein kinase" evidence="12">
    <location>
        <begin position="197"/>
        <end position="489"/>
    </location>
</feature>
<dbReference type="PANTHER" id="PTHR22984">
    <property type="entry name" value="SERINE/THREONINE-PROTEIN KINASE PIM"/>
    <property type="match status" value="1"/>
</dbReference>
<comment type="caution">
    <text evidence="13">The sequence shown here is derived from an EMBL/GenBank/DDBJ whole genome shotgun (WGS) entry which is preliminary data.</text>
</comment>
<dbReference type="EMBL" id="JAFCIX010000143">
    <property type="protein sequence ID" value="KAH6597441.1"/>
    <property type="molecule type" value="Genomic_DNA"/>
</dbReference>
<comment type="subcellular location">
    <subcellularLocation>
        <location evidence="1">Host cell</location>
    </subcellularLocation>
</comment>
<dbReference type="Gene3D" id="1.10.510.10">
    <property type="entry name" value="Transferase(Phosphotransferase) domain 1"/>
    <property type="match status" value="1"/>
</dbReference>
<feature type="chain" id="PRO_5045791867" description="non-specific serine/threonine protein kinase" evidence="11">
    <location>
        <begin position="24"/>
        <end position="490"/>
    </location>
</feature>
<dbReference type="Gene3D" id="3.30.200.20">
    <property type="entry name" value="Phosphorylase Kinase, domain 1"/>
    <property type="match status" value="1"/>
</dbReference>
<evidence type="ECO:0000259" key="12">
    <source>
        <dbReference type="PROSITE" id="PS50011"/>
    </source>
</evidence>
<evidence type="ECO:0000256" key="10">
    <source>
        <dbReference type="SAM" id="MobiDB-lite"/>
    </source>
</evidence>
<protein>
    <recommendedName>
        <fullName evidence="2">non-specific serine/threonine protein kinase</fullName>
        <ecNumber evidence="2">2.7.11.1</ecNumber>
    </recommendedName>
</protein>
<proteinExistence type="predicted"/>
<dbReference type="InterPro" id="IPR000719">
    <property type="entry name" value="Prot_kinase_dom"/>
</dbReference>
<feature type="compositionally biased region" description="Low complexity" evidence="10">
    <location>
        <begin position="128"/>
        <end position="148"/>
    </location>
</feature>
<keyword evidence="4" id="KW-0808">Transferase</keyword>
<evidence type="ECO:0000313" key="14">
    <source>
        <dbReference type="Proteomes" id="UP001648503"/>
    </source>
</evidence>
<dbReference type="Proteomes" id="UP001648503">
    <property type="component" value="Unassembled WGS sequence"/>
</dbReference>
<feature type="compositionally biased region" description="Basic residues" evidence="10">
    <location>
        <begin position="117"/>
        <end position="127"/>
    </location>
</feature>
<evidence type="ECO:0000313" key="13">
    <source>
        <dbReference type="EMBL" id="KAH6597441.1"/>
    </source>
</evidence>
<dbReference type="Pfam" id="PF00069">
    <property type="entry name" value="Pkinase"/>
    <property type="match status" value="1"/>
</dbReference>
<reference evidence="13 14" key="1">
    <citation type="submission" date="2021-02" db="EMBL/GenBank/DDBJ databases">
        <title>Variation within the Batrachochytrium salamandrivorans European outbreak.</title>
        <authorList>
            <person name="Kelly M."/>
            <person name="Pasmans F."/>
            <person name="Shea T.P."/>
            <person name="Munoz J.F."/>
            <person name="Carranza S."/>
            <person name="Cuomo C.A."/>
            <person name="Martel A."/>
        </authorList>
    </citation>
    <scope>NUCLEOTIDE SEQUENCE [LARGE SCALE GENOMIC DNA]</scope>
    <source>
        <strain evidence="13 14">AMFP18/2</strain>
    </source>
</reference>
<dbReference type="SMART" id="SM00220">
    <property type="entry name" value="S_TKc"/>
    <property type="match status" value="1"/>
</dbReference>
<evidence type="ECO:0000256" key="1">
    <source>
        <dbReference type="ARBA" id="ARBA00004340"/>
    </source>
</evidence>
<keyword evidence="14" id="KW-1185">Reference proteome</keyword>